<reference evidence="1 2" key="1">
    <citation type="submission" date="2017-01" db="EMBL/GenBank/DDBJ databases">
        <authorList>
            <person name="Varghese N."/>
            <person name="Submissions S."/>
        </authorList>
    </citation>
    <scope>NUCLEOTIDE SEQUENCE [LARGE SCALE GENOMIC DNA]</scope>
    <source>
        <strain evidence="1 2">ATCC 35905</strain>
    </source>
</reference>
<evidence type="ECO:0000313" key="2">
    <source>
        <dbReference type="Proteomes" id="UP000186308"/>
    </source>
</evidence>
<sequence>MVRRWSRSTARKQVFFFVNKKEAKKTSLIYARARENAHGLESESFLLLFFKKEVLSLTFFFSHEATASV</sequence>
<comment type="caution">
    <text evidence="1">The sequence shown here is derived from an EMBL/GenBank/DDBJ whole genome shotgun (WGS) entry which is preliminary data.</text>
</comment>
<name>A0A8G2FEV8_ACIRU</name>
<keyword evidence="2" id="KW-1185">Reference proteome</keyword>
<dbReference type="Proteomes" id="UP000186308">
    <property type="component" value="Unassembled WGS sequence"/>
</dbReference>
<evidence type="ECO:0000313" key="1">
    <source>
        <dbReference type="EMBL" id="SIR44322.1"/>
    </source>
</evidence>
<gene>
    <name evidence="1" type="ORF">SAMN05421828_13312</name>
</gene>
<accession>A0A8G2FEV8</accession>
<organism evidence="1 2">
    <name type="scientific">Acidiphilium rubrum</name>
    <dbReference type="NCBI Taxonomy" id="526"/>
    <lineage>
        <taxon>Bacteria</taxon>
        <taxon>Pseudomonadati</taxon>
        <taxon>Pseudomonadota</taxon>
        <taxon>Alphaproteobacteria</taxon>
        <taxon>Acetobacterales</taxon>
        <taxon>Acidocellaceae</taxon>
        <taxon>Acidiphilium</taxon>
    </lineage>
</organism>
<dbReference type="AlphaFoldDB" id="A0A8G2FEV8"/>
<protein>
    <submittedName>
        <fullName evidence="1">Uncharacterized protein</fullName>
    </submittedName>
</protein>
<dbReference type="EMBL" id="FTNE01000033">
    <property type="protein sequence ID" value="SIR44322.1"/>
    <property type="molecule type" value="Genomic_DNA"/>
</dbReference>
<proteinExistence type="predicted"/>